<keyword evidence="14" id="KW-1185">Reference proteome</keyword>
<organism evidence="13 14">
    <name type="scientific">Sporomusa ovata</name>
    <dbReference type="NCBI Taxonomy" id="2378"/>
    <lineage>
        <taxon>Bacteria</taxon>
        <taxon>Bacillati</taxon>
        <taxon>Bacillota</taxon>
        <taxon>Negativicutes</taxon>
        <taxon>Selenomonadales</taxon>
        <taxon>Sporomusaceae</taxon>
        <taxon>Sporomusa</taxon>
    </lineage>
</organism>
<evidence type="ECO:0000256" key="8">
    <source>
        <dbReference type="ARBA" id="ARBA00047883"/>
    </source>
</evidence>
<feature type="binding site" evidence="9">
    <location>
        <position position="111"/>
    </location>
    <ligand>
        <name>4-amino-2-methyl-5-(diphosphooxymethyl)pyrimidine</name>
        <dbReference type="ChEBI" id="CHEBI:57841"/>
    </ligand>
</feature>
<dbReference type="GO" id="GO:0009228">
    <property type="term" value="P:thiamine biosynthetic process"/>
    <property type="evidence" value="ECO:0007669"/>
    <property type="project" value="UniProtKB-KW"/>
</dbReference>
<dbReference type="InterPro" id="IPR034291">
    <property type="entry name" value="TMP_synthase"/>
</dbReference>
<name>A0A0U1KWE9_9FIRM</name>
<dbReference type="GO" id="GO:0005737">
    <property type="term" value="C:cytoplasm"/>
    <property type="evidence" value="ECO:0007669"/>
    <property type="project" value="TreeGrafter"/>
</dbReference>
<proteinExistence type="inferred from homology"/>
<protein>
    <recommendedName>
        <fullName evidence="9">Thiamine-phosphate synthase</fullName>
        <shortName evidence="9">TP synthase</shortName>
        <shortName evidence="9">TPS</shortName>
        <ecNumber evidence="9">2.5.1.3</ecNumber>
    </recommendedName>
    <alternativeName>
        <fullName evidence="9">Thiamine-phosphate pyrophosphorylase</fullName>
        <shortName evidence="9">TMP pyrophosphorylase</shortName>
        <shortName evidence="9">TMP-PPase</shortName>
    </alternativeName>
</protein>
<feature type="binding site" evidence="9">
    <location>
        <position position="73"/>
    </location>
    <ligand>
        <name>Mg(2+)</name>
        <dbReference type="ChEBI" id="CHEBI:18420"/>
    </ligand>
</feature>
<feature type="binding site" evidence="9">
    <location>
        <position position="167"/>
    </location>
    <ligand>
        <name>2-[(2R,5Z)-2-carboxy-4-methylthiazol-5(2H)-ylidene]ethyl phosphate</name>
        <dbReference type="ChEBI" id="CHEBI:62899"/>
    </ligand>
</feature>
<dbReference type="GO" id="GO:0004789">
    <property type="term" value="F:thiamine-phosphate diphosphorylase activity"/>
    <property type="evidence" value="ECO:0007669"/>
    <property type="project" value="UniProtKB-UniRule"/>
</dbReference>
<comment type="catalytic activity">
    <reaction evidence="7 9 10">
        <text>2-(2-carboxy-4-methylthiazol-5-yl)ethyl phosphate + 4-amino-2-methyl-5-(diphosphooxymethyl)pyrimidine + 2 H(+) = thiamine phosphate + CO2 + diphosphate</text>
        <dbReference type="Rhea" id="RHEA:47848"/>
        <dbReference type="ChEBI" id="CHEBI:15378"/>
        <dbReference type="ChEBI" id="CHEBI:16526"/>
        <dbReference type="ChEBI" id="CHEBI:33019"/>
        <dbReference type="ChEBI" id="CHEBI:37575"/>
        <dbReference type="ChEBI" id="CHEBI:57841"/>
        <dbReference type="ChEBI" id="CHEBI:62890"/>
        <dbReference type="EC" id="2.5.1.3"/>
    </reaction>
</comment>
<dbReference type="PANTHER" id="PTHR20857:SF23">
    <property type="entry name" value="THIAMINE BIOSYNTHETIC BIFUNCTIONAL ENZYME"/>
    <property type="match status" value="1"/>
</dbReference>
<feature type="binding site" evidence="9">
    <location>
        <position position="140"/>
    </location>
    <ligand>
        <name>4-amino-2-methyl-5-(diphosphooxymethyl)pyrimidine</name>
        <dbReference type="ChEBI" id="CHEBI:57841"/>
    </ligand>
</feature>
<dbReference type="FunFam" id="3.20.20.70:FF:000096">
    <property type="entry name" value="Thiamine-phosphate synthase"/>
    <property type="match status" value="1"/>
</dbReference>
<feature type="binding site" evidence="9">
    <location>
        <begin position="187"/>
        <end position="188"/>
    </location>
    <ligand>
        <name>2-[(2R,5Z)-2-carboxy-4-methylthiazol-5(2H)-ylidene]ethyl phosphate</name>
        <dbReference type="ChEBI" id="CHEBI:62899"/>
    </ligand>
</feature>
<dbReference type="InterPro" id="IPR013785">
    <property type="entry name" value="Aldolase_TIM"/>
</dbReference>
<comment type="pathway">
    <text evidence="1 9 11">Cofactor biosynthesis; thiamine diphosphate biosynthesis; thiamine phosphate from 4-amino-2-methyl-5-diphosphomethylpyrimidine and 4-methyl-5-(2-phosphoethyl)-thiazole: step 1/1.</text>
</comment>
<dbReference type="UniPathway" id="UPA00060">
    <property type="reaction ID" value="UER00141"/>
</dbReference>
<dbReference type="InterPro" id="IPR022998">
    <property type="entry name" value="ThiamineP_synth_TenI"/>
</dbReference>
<evidence type="ECO:0000256" key="2">
    <source>
        <dbReference type="ARBA" id="ARBA00022679"/>
    </source>
</evidence>
<sequence>MDKRNCNYSLYLVTDRGLLGDKDLAKTVEQAIQGGVTVVQVREKNLSSAEFYQVALVIKGVTEKYGVPLIVNDRADIALAVDAAGLHIGQEDLPVAVARKMLGPDKIIGVSAATLAEALLAQEQGADYLGVGAVFPTNTKDDADSVSLAELEAIKAKVKIPIVAIGGINGSNIRDVMNTGVDGVAVVSVIVAAADPKAATCKLYQLMKQ</sequence>
<keyword evidence="3 9" id="KW-0479">Metal-binding</keyword>
<keyword evidence="5 9" id="KW-0784">Thiamine biosynthesis</keyword>
<dbReference type="RefSeq" id="WP_021169734.1">
    <property type="nucleotide sequence ID" value="NZ_CTRP01000003.1"/>
</dbReference>
<dbReference type="CDD" id="cd00564">
    <property type="entry name" value="TMP_TenI"/>
    <property type="match status" value="1"/>
</dbReference>
<evidence type="ECO:0000313" key="14">
    <source>
        <dbReference type="Proteomes" id="UP000049855"/>
    </source>
</evidence>
<comment type="function">
    <text evidence="9">Condenses 4-methyl-5-(beta-hydroxyethyl)thiazole monophosphate (THZ-P) and 2-methyl-4-amino-5-hydroxymethyl pyrimidine pyrophosphate (HMP-PP) to form thiamine monophosphate (TMP).</text>
</comment>
<dbReference type="PANTHER" id="PTHR20857">
    <property type="entry name" value="THIAMINE-PHOSPHATE PYROPHOSPHORYLASE"/>
    <property type="match status" value="1"/>
</dbReference>
<dbReference type="Proteomes" id="UP000049855">
    <property type="component" value="Unassembled WGS sequence"/>
</dbReference>
<feature type="binding site" evidence="9">
    <location>
        <position position="72"/>
    </location>
    <ligand>
        <name>4-amino-2-methyl-5-(diphosphooxymethyl)pyrimidine</name>
        <dbReference type="ChEBI" id="CHEBI:57841"/>
    </ligand>
</feature>
<evidence type="ECO:0000256" key="5">
    <source>
        <dbReference type="ARBA" id="ARBA00022977"/>
    </source>
</evidence>
<evidence type="ECO:0000256" key="1">
    <source>
        <dbReference type="ARBA" id="ARBA00005165"/>
    </source>
</evidence>
<evidence type="ECO:0000313" key="13">
    <source>
        <dbReference type="EMBL" id="CQR71024.1"/>
    </source>
</evidence>
<evidence type="ECO:0000256" key="10">
    <source>
        <dbReference type="RuleBase" id="RU003826"/>
    </source>
</evidence>
<comment type="cofactor">
    <cofactor evidence="9">
        <name>Mg(2+)</name>
        <dbReference type="ChEBI" id="CHEBI:18420"/>
    </cofactor>
    <text evidence="9">Binds 1 Mg(2+) ion per subunit.</text>
</comment>
<accession>A0A0U1KWE9</accession>
<keyword evidence="4 9" id="KW-0460">Magnesium</keyword>
<feature type="domain" description="Thiamine phosphate synthase/TenI" evidence="12">
    <location>
        <begin position="10"/>
        <end position="190"/>
    </location>
</feature>
<dbReference type="SUPFAM" id="SSF51391">
    <property type="entry name" value="Thiamin phosphate synthase"/>
    <property type="match status" value="1"/>
</dbReference>
<evidence type="ECO:0000256" key="7">
    <source>
        <dbReference type="ARBA" id="ARBA00047851"/>
    </source>
</evidence>
<evidence type="ECO:0000256" key="11">
    <source>
        <dbReference type="RuleBase" id="RU004253"/>
    </source>
</evidence>
<dbReference type="HAMAP" id="MF_00097">
    <property type="entry name" value="TMP_synthase"/>
    <property type="match status" value="1"/>
</dbReference>
<dbReference type="GO" id="GO:0009229">
    <property type="term" value="P:thiamine diphosphate biosynthetic process"/>
    <property type="evidence" value="ECO:0007669"/>
    <property type="project" value="UniProtKB-UniRule"/>
</dbReference>
<dbReference type="EC" id="2.5.1.3" evidence="9"/>
<dbReference type="EMBL" id="CTRP01000003">
    <property type="protein sequence ID" value="CQR71024.1"/>
    <property type="molecule type" value="Genomic_DNA"/>
</dbReference>
<evidence type="ECO:0000259" key="12">
    <source>
        <dbReference type="Pfam" id="PF02581"/>
    </source>
</evidence>
<evidence type="ECO:0000256" key="3">
    <source>
        <dbReference type="ARBA" id="ARBA00022723"/>
    </source>
</evidence>
<evidence type="ECO:0000256" key="9">
    <source>
        <dbReference type="HAMAP-Rule" id="MF_00097"/>
    </source>
</evidence>
<feature type="binding site" evidence="9">
    <location>
        <position position="92"/>
    </location>
    <ligand>
        <name>Mg(2+)</name>
        <dbReference type="ChEBI" id="CHEBI:18420"/>
    </ligand>
</feature>
<dbReference type="NCBIfam" id="TIGR00693">
    <property type="entry name" value="thiE"/>
    <property type="match status" value="1"/>
</dbReference>
<evidence type="ECO:0000256" key="4">
    <source>
        <dbReference type="ARBA" id="ARBA00022842"/>
    </source>
</evidence>
<dbReference type="AlphaFoldDB" id="A0A0U1KWE9"/>
<dbReference type="Pfam" id="PF02581">
    <property type="entry name" value="TMP-TENI"/>
    <property type="match status" value="1"/>
</dbReference>
<keyword evidence="2 9" id="KW-0808">Transferase</keyword>
<comment type="catalytic activity">
    <reaction evidence="6 9 10">
        <text>4-methyl-5-(2-phosphooxyethyl)-thiazole + 4-amino-2-methyl-5-(diphosphooxymethyl)pyrimidine + H(+) = thiamine phosphate + diphosphate</text>
        <dbReference type="Rhea" id="RHEA:22328"/>
        <dbReference type="ChEBI" id="CHEBI:15378"/>
        <dbReference type="ChEBI" id="CHEBI:33019"/>
        <dbReference type="ChEBI" id="CHEBI:37575"/>
        <dbReference type="ChEBI" id="CHEBI:57841"/>
        <dbReference type="ChEBI" id="CHEBI:58296"/>
        <dbReference type="EC" id="2.5.1.3"/>
    </reaction>
</comment>
<dbReference type="Gene3D" id="3.20.20.70">
    <property type="entry name" value="Aldolase class I"/>
    <property type="match status" value="1"/>
</dbReference>
<gene>
    <name evidence="9" type="primary">thiE</name>
    <name evidence="13" type="ORF">SpAn4DRAFT_2002</name>
</gene>
<feature type="binding site" evidence="9">
    <location>
        <begin position="137"/>
        <end position="139"/>
    </location>
    <ligand>
        <name>2-[(2R,5Z)-2-carboxy-4-methylthiazol-5(2H)-ylidene]ethyl phosphate</name>
        <dbReference type="ChEBI" id="CHEBI:62899"/>
    </ligand>
</feature>
<comment type="catalytic activity">
    <reaction evidence="8 9 10">
        <text>2-[(2R,5Z)-2-carboxy-4-methylthiazol-5(2H)-ylidene]ethyl phosphate + 4-amino-2-methyl-5-(diphosphooxymethyl)pyrimidine + 2 H(+) = thiamine phosphate + CO2 + diphosphate</text>
        <dbReference type="Rhea" id="RHEA:47844"/>
        <dbReference type="ChEBI" id="CHEBI:15378"/>
        <dbReference type="ChEBI" id="CHEBI:16526"/>
        <dbReference type="ChEBI" id="CHEBI:33019"/>
        <dbReference type="ChEBI" id="CHEBI:37575"/>
        <dbReference type="ChEBI" id="CHEBI:57841"/>
        <dbReference type="ChEBI" id="CHEBI:62899"/>
        <dbReference type="EC" id="2.5.1.3"/>
    </reaction>
</comment>
<dbReference type="GO" id="GO:0000287">
    <property type="term" value="F:magnesium ion binding"/>
    <property type="evidence" value="ECO:0007669"/>
    <property type="project" value="UniProtKB-UniRule"/>
</dbReference>
<reference evidence="14" key="1">
    <citation type="submission" date="2015-03" db="EMBL/GenBank/DDBJ databases">
        <authorList>
            <person name="Nijsse Bart"/>
        </authorList>
    </citation>
    <scope>NUCLEOTIDE SEQUENCE [LARGE SCALE GENOMIC DNA]</scope>
</reference>
<evidence type="ECO:0000256" key="6">
    <source>
        <dbReference type="ARBA" id="ARBA00047334"/>
    </source>
</evidence>
<feature type="binding site" evidence="9">
    <location>
        <begin position="40"/>
        <end position="44"/>
    </location>
    <ligand>
        <name>4-amino-2-methyl-5-(diphosphooxymethyl)pyrimidine</name>
        <dbReference type="ChEBI" id="CHEBI:57841"/>
    </ligand>
</feature>
<comment type="similarity">
    <text evidence="9 10">Belongs to the thiamine-phosphate synthase family.</text>
</comment>
<dbReference type="InterPro" id="IPR036206">
    <property type="entry name" value="ThiamineP_synth_sf"/>
</dbReference>